<dbReference type="GO" id="GO:0055085">
    <property type="term" value="P:transmembrane transport"/>
    <property type="evidence" value="ECO:0007669"/>
    <property type="project" value="InterPro"/>
</dbReference>
<dbReference type="GO" id="GO:0005886">
    <property type="term" value="C:plasma membrane"/>
    <property type="evidence" value="ECO:0007669"/>
    <property type="project" value="UniProtKB-SubCell"/>
</dbReference>
<dbReference type="Proteomes" id="UP000318693">
    <property type="component" value="Unassembled WGS sequence"/>
</dbReference>
<feature type="transmembrane region" description="Helical" evidence="7">
    <location>
        <begin position="110"/>
        <end position="129"/>
    </location>
</feature>
<dbReference type="AlphaFoldDB" id="A0A552WSE1"/>
<evidence type="ECO:0000256" key="3">
    <source>
        <dbReference type="ARBA" id="ARBA00022475"/>
    </source>
</evidence>
<keyword evidence="10" id="KW-1185">Reference proteome</keyword>
<evidence type="ECO:0000256" key="6">
    <source>
        <dbReference type="ARBA" id="ARBA00023136"/>
    </source>
</evidence>
<proteinExistence type="inferred from homology"/>
<evidence type="ECO:0000256" key="2">
    <source>
        <dbReference type="ARBA" id="ARBA00022448"/>
    </source>
</evidence>
<reference evidence="9 10" key="1">
    <citation type="submission" date="2019-07" db="EMBL/GenBank/DDBJ databases">
        <title>Georgenia wutianyii sp. nov. and Georgenia *** sp. nov. isolated from plateau pika (Ochotona curzoniae) in the Qinghai-Tibet plateau of China.</title>
        <authorList>
            <person name="Tian Z."/>
        </authorList>
    </citation>
    <scope>NUCLEOTIDE SEQUENCE [LARGE SCALE GENOMIC DNA]</scope>
    <source>
        <strain evidence="9 10">Z446</strain>
    </source>
</reference>
<keyword evidence="2 7" id="KW-0813">Transport</keyword>
<dbReference type="PROSITE" id="PS50928">
    <property type="entry name" value="ABC_TM1"/>
    <property type="match status" value="1"/>
</dbReference>
<name>A0A552WSE1_9MICO</name>
<comment type="similarity">
    <text evidence="7">Belongs to the binding-protein-dependent transport system permease family.</text>
</comment>
<evidence type="ECO:0000256" key="5">
    <source>
        <dbReference type="ARBA" id="ARBA00022989"/>
    </source>
</evidence>
<organism evidence="9 10">
    <name type="scientific">Georgenia yuyongxinii</name>
    <dbReference type="NCBI Taxonomy" id="2589797"/>
    <lineage>
        <taxon>Bacteria</taxon>
        <taxon>Bacillati</taxon>
        <taxon>Actinomycetota</taxon>
        <taxon>Actinomycetes</taxon>
        <taxon>Micrococcales</taxon>
        <taxon>Bogoriellaceae</taxon>
        <taxon>Georgenia</taxon>
    </lineage>
</organism>
<keyword evidence="6 7" id="KW-0472">Membrane</keyword>
<dbReference type="PANTHER" id="PTHR30151:SF41">
    <property type="entry name" value="ABC TRANSPORTER PERMEASE PROTEIN"/>
    <property type="match status" value="1"/>
</dbReference>
<protein>
    <submittedName>
        <fullName evidence="9">ABC transporter permease subunit</fullName>
    </submittedName>
</protein>
<feature type="transmembrane region" description="Helical" evidence="7">
    <location>
        <begin position="51"/>
        <end position="72"/>
    </location>
</feature>
<dbReference type="InterPro" id="IPR000515">
    <property type="entry name" value="MetI-like"/>
</dbReference>
<keyword evidence="4 7" id="KW-0812">Transmembrane</keyword>
<dbReference type="SUPFAM" id="SSF161098">
    <property type="entry name" value="MetI-like"/>
    <property type="match status" value="1"/>
</dbReference>
<feature type="transmembrane region" description="Helical" evidence="7">
    <location>
        <begin position="162"/>
        <end position="184"/>
    </location>
</feature>
<feature type="domain" description="ABC transmembrane type-1" evidence="8">
    <location>
        <begin position="46"/>
        <end position="231"/>
    </location>
</feature>
<accession>A0A552WSE1</accession>
<evidence type="ECO:0000259" key="8">
    <source>
        <dbReference type="PROSITE" id="PS50928"/>
    </source>
</evidence>
<keyword evidence="3" id="KW-1003">Cell membrane</keyword>
<dbReference type="Gene3D" id="1.10.3720.10">
    <property type="entry name" value="MetI-like"/>
    <property type="match status" value="1"/>
</dbReference>
<evidence type="ECO:0000313" key="9">
    <source>
        <dbReference type="EMBL" id="TRW45283.1"/>
    </source>
</evidence>
<gene>
    <name evidence="9" type="ORF">FJ693_10260</name>
</gene>
<dbReference type="InterPro" id="IPR035906">
    <property type="entry name" value="MetI-like_sf"/>
</dbReference>
<feature type="transmembrane region" description="Helical" evidence="7">
    <location>
        <begin position="210"/>
        <end position="231"/>
    </location>
</feature>
<evidence type="ECO:0000313" key="10">
    <source>
        <dbReference type="Proteomes" id="UP000318693"/>
    </source>
</evidence>
<evidence type="ECO:0000256" key="4">
    <source>
        <dbReference type="ARBA" id="ARBA00022692"/>
    </source>
</evidence>
<dbReference type="CDD" id="cd06261">
    <property type="entry name" value="TM_PBP2"/>
    <property type="match status" value="1"/>
</dbReference>
<dbReference type="Pfam" id="PF00528">
    <property type="entry name" value="BPD_transp_1"/>
    <property type="match status" value="1"/>
</dbReference>
<evidence type="ECO:0000256" key="1">
    <source>
        <dbReference type="ARBA" id="ARBA00004651"/>
    </source>
</evidence>
<comment type="caution">
    <text evidence="9">The sequence shown here is derived from an EMBL/GenBank/DDBJ whole genome shotgun (WGS) entry which is preliminary data.</text>
</comment>
<dbReference type="EMBL" id="VJXR01000026">
    <property type="protein sequence ID" value="TRW45283.1"/>
    <property type="molecule type" value="Genomic_DNA"/>
</dbReference>
<comment type="subcellular location">
    <subcellularLocation>
        <location evidence="1 7">Cell membrane</location>
        <topology evidence="1 7">Multi-pass membrane protein</topology>
    </subcellularLocation>
</comment>
<dbReference type="PANTHER" id="PTHR30151">
    <property type="entry name" value="ALKANE SULFONATE ABC TRANSPORTER-RELATED, MEMBRANE SUBUNIT"/>
    <property type="match status" value="1"/>
</dbReference>
<evidence type="ECO:0000256" key="7">
    <source>
        <dbReference type="RuleBase" id="RU363032"/>
    </source>
</evidence>
<sequence>MLLGLLGLAAWEWLVLAADLKPYLLPSPTAIGAELVASGRLVLDDTVSTGWNVLVGLVAGAVAGVVVALAAARSRLLDGVVSPLAAAAAVMPIVALAPVLNNMFGSTTEVSRQIIVSVVAFAPVFFNTLKGLRQVRPVHRDLMRAYAASGWQVARTVTLPGAVPYVFTGLRLASAVGVIAAVVAEYFGGRQNGLGSAITSAAAASAYPRAWAYVVGAIVLGLVFYCVTLLLERLVARRMGGAVA</sequence>
<keyword evidence="5 7" id="KW-1133">Transmembrane helix</keyword>
<feature type="transmembrane region" description="Helical" evidence="7">
    <location>
        <begin position="84"/>
        <end position="104"/>
    </location>
</feature>